<dbReference type="PANTHER" id="PTHR23502:SF135">
    <property type="entry name" value="MAJOR FACILITATOR SUPERFAMILY (MFS) PROFILE DOMAIN-CONTAINING PROTEIN-RELATED"/>
    <property type="match status" value="1"/>
</dbReference>
<keyword evidence="4 8" id="KW-0812">Transmembrane</keyword>
<organism evidence="10 11">
    <name type="scientific">Venustampulla echinocandica</name>
    <dbReference type="NCBI Taxonomy" id="2656787"/>
    <lineage>
        <taxon>Eukaryota</taxon>
        <taxon>Fungi</taxon>
        <taxon>Dikarya</taxon>
        <taxon>Ascomycota</taxon>
        <taxon>Pezizomycotina</taxon>
        <taxon>Leotiomycetes</taxon>
        <taxon>Helotiales</taxon>
        <taxon>Pleuroascaceae</taxon>
        <taxon>Venustampulla</taxon>
    </lineage>
</organism>
<name>A0A370TG97_9HELO</name>
<evidence type="ECO:0000256" key="4">
    <source>
        <dbReference type="ARBA" id="ARBA00022692"/>
    </source>
</evidence>
<dbReference type="RefSeq" id="XP_031867216.1">
    <property type="nucleotide sequence ID" value="XM_032016925.1"/>
</dbReference>
<dbReference type="InterPro" id="IPR011701">
    <property type="entry name" value="MFS"/>
</dbReference>
<protein>
    <submittedName>
        <fullName evidence="10">Fluconazole resistance protein 1</fullName>
    </submittedName>
</protein>
<dbReference type="PANTHER" id="PTHR23502">
    <property type="entry name" value="MAJOR FACILITATOR SUPERFAMILY"/>
    <property type="match status" value="1"/>
</dbReference>
<gene>
    <name evidence="10" type="ORF">BP5553_08302</name>
</gene>
<feature type="transmembrane region" description="Helical" evidence="8">
    <location>
        <begin position="122"/>
        <end position="140"/>
    </location>
</feature>
<feature type="region of interest" description="Disordered" evidence="7">
    <location>
        <begin position="1"/>
        <end position="33"/>
    </location>
</feature>
<keyword evidence="3" id="KW-1003">Cell membrane</keyword>
<dbReference type="CDD" id="cd17323">
    <property type="entry name" value="MFS_Tpo1_MDR_like"/>
    <property type="match status" value="1"/>
</dbReference>
<sequence>MSKENTSSEVVDNNVALESGLPNDSKLTDPNVVDWDGPNNPINPLNWSSHKRWAHVLMVALLALVTNMGPTMCAPSIKGLVADFNISSQTVSTLAITLYLLGLATGPMFLYPLSEMYGRVPLYHGASLAFVAFVIGNALSKNIGQFIVFRFLSGCAGGTPMALGGGTTADVARLENRGFAMALFSLGPLTGPVLGPVIGGFIAADKGWRWTFWMLAILGGAVGTAALVIMRETHPKVLLERKAARLRVSTGNPQLQSRLARYLTPRQVVVQALIRPAMLLLRSAVLLVMSLYVALVFGLMYLLFATFTDVFEGQYGFGTSISGLVHLGLGVALIVAMLLFGALGDRVQRAAMKADGVQLPRPEYRLVLMIWFSPCVGVGLFIYGWTAYYKVHWTLPIIGTAIIGLGAFFVLMPTQLYLVDLFGSDAAASALGANNLLRYLSSTFLPLAGPSMYRALNYGWGNTLLGFLALGFVPAPILFYKYGERLRARDSLKSV</sequence>
<reference evidence="10 11" key="1">
    <citation type="journal article" date="2018" name="IMA Fungus">
        <title>IMA Genome-F 9: Draft genome sequence of Annulohypoxylon stygium, Aspergillus mulundensis, Berkeleyomyces basicola (syn. Thielaviopsis basicola), Ceratocystis smalleyi, two Cercospora beticola strains, Coleophoma cylindrospora, Fusarium fracticaudum, Phialophora cf. hyalina, and Morchella septimelata.</title>
        <authorList>
            <person name="Wingfield B.D."/>
            <person name="Bills G.F."/>
            <person name="Dong Y."/>
            <person name="Huang W."/>
            <person name="Nel W.J."/>
            <person name="Swalarsk-Parry B.S."/>
            <person name="Vaghefi N."/>
            <person name="Wilken P.M."/>
            <person name="An Z."/>
            <person name="de Beer Z.W."/>
            <person name="De Vos L."/>
            <person name="Chen L."/>
            <person name="Duong T.A."/>
            <person name="Gao Y."/>
            <person name="Hammerbacher A."/>
            <person name="Kikkert J.R."/>
            <person name="Li Y."/>
            <person name="Li H."/>
            <person name="Li K."/>
            <person name="Li Q."/>
            <person name="Liu X."/>
            <person name="Ma X."/>
            <person name="Naidoo K."/>
            <person name="Pethybridge S.J."/>
            <person name="Sun J."/>
            <person name="Steenkamp E.T."/>
            <person name="van der Nest M.A."/>
            <person name="van Wyk S."/>
            <person name="Wingfield M.J."/>
            <person name="Xiong C."/>
            <person name="Yue Q."/>
            <person name="Zhang X."/>
        </authorList>
    </citation>
    <scope>NUCLEOTIDE SEQUENCE [LARGE SCALE GENOMIC DNA]</scope>
    <source>
        <strain evidence="10 11">BP 5553</strain>
    </source>
</reference>
<dbReference type="InterPro" id="IPR020846">
    <property type="entry name" value="MFS_dom"/>
</dbReference>
<dbReference type="FunFam" id="1.20.1250.20:FF:000082">
    <property type="entry name" value="MFS multidrug transporter, putative"/>
    <property type="match status" value="1"/>
</dbReference>
<dbReference type="GO" id="GO:0022857">
    <property type="term" value="F:transmembrane transporter activity"/>
    <property type="evidence" value="ECO:0007669"/>
    <property type="project" value="InterPro"/>
</dbReference>
<dbReference type="Gene3D" id="1.20.1250.20">
    <property type="entry name" value="MFS general substrate transporter like domains"/>
    <property type="match status" value="1"/>
</dbReference>
<feature type="transmembrane region" description="Helical" evidence="8">
    <location>
        <begin position="364"/>
        <end position="385"/>
    </location>
</feature>
<comment type="caution">
    <text evidence="10">The sequence shown here is derived from an EMBL/GenBank/DDBJ whole genome shotgun (WGS) entry which is preliminary data.</text>
</comment>
<feature type="transmembrane region" description="Helical" evidence="8">
    <location>
        <begin position="91"/>
        <end position="110"/>
    </location>
</feature>
<comment type="subcellular location">
    <subcellularLocation>
        <location evidence="1">Cell membrane</location>
        <topology evidence="1">Multi-pass membrane protein</topology>
    </subcellularLocation>
</comment>
<feature type="transmembrane region" description="Helical" evidence="8">
    <location>
        <begin position="391"/>
        <end position="411"/>
    </location>
</feature>
<keyword evidence="11" id="KW-1185">Reference proteome</keyword>
<dbReference type="OrthoDB" id="5296287at2759"/>
<dbReference type="AlphaFoldDB" id="A0A370TG97"/>
<evidence type="ECO:0000256" key="1">
    <source>
        <dbReference type="ARBA" id="ARBA00004651"/>
    </source>
</evidence>
<comment type="similarity">
    <text evidence="2">Belongs to the major facilitator superfamily.</text>
</comment>
<evidence type="ECO:0000256" key="2">
    <source>
        <dbReference type="ARBA" id="ARBA00008335"/>
    </source>
</evidence>
<accession>A0A370TG97</accession>
<evidence type="ECO:0000259" key="9">
    <source>
        <dbReference type="PROSITE" id="PS50850"/>
    </source>
</evidence>
<dbReference type="GO" id="GO:0005886">
    <property type="term" value="C:plasma membrane"/>
    <property type="evidence" value="ECO:0007669"/>
    <property type="project" value="UniProtKB-SubCell"/>
</dbReference>
<feature type="domain" description="Major facilitator superfamily (MFS) profile" evidence="9">
    <location>
        <begin position="55"/>
        <end position="486"/>
    </location>
</feature>
<feature type="transmembrane region" description="Helical" evidence="8">
    <location>
        <begin position="210"/>
        <end position="230"/>
    </location>
</feature>
<dbReference type="SUPFAM" id="SSF103473">
    <property type="entry name" value="MFS general substrate transporter"/>
    <property type="match status" value="1"/>
</dbReference>
<keyword evidence="6 8" id="KW-0472">Membrane</keyword>
<evidence type="ECO:0000256" key="5">
    <source>
        <dbReference type="ARBA" id="ARBA00022989"/>
    </source>
</evidence>
<evidence type="ECO:0000313" key="11">
    <source>
        <dbReference type="Proteomes" id="UP000254866"/>
    </source>
</evidence>
<feature type="transmembrane region" description="Helical" evidence="8">
    <location>
        <begin position="418"/>
        <end position="440"/>
    </location>
</feature>
<feature type="transmembrane region" description="Helical" evidence="8">
    <location>
        <begin position="460"/>
        <end position="480"/>
    </location>
</feature>
<dbReference type="STRING" id="2656787.A0A370TG97"/>
<dbReference type="EMBL" id="NPIC01000008">
    <property type="protein sequence ID" value="RDL33934.1"/>
    <property type="molecule type" value="Genomic_DNA"/>
</dbReference>
<feature type="transmembrane region" description="Helical" evidence="8">
    <location>
        <begin position="324"/>
        <end position="343"/>
    </location>
</feature>
<dbReference type="Proteomes" id="UP000254866">
    <property type="component" value="Unassembled WGS sequence"/>
</dbReference>
<evidence type="ECO:0000256" key="8">
    <source>
        <dbReference type="SAM" id="Phobius"/>
    </source>
</evidence>
<evidence type="ECO:0000256" key="3">
    <source>
        <dbReference type="ARBA" id="ARBA00022475"/>
    </source>
</evidence>
<feature type="compositionally biased region" description="Polar residues" evidence="7">
    <location>
        <begin position="1"/>
        <end position="11"/>
    </location>
</feature>
<evidence type="ECO:0000256" key="6">
    <source>
        <dbReference type="ARBA" id="ARBA00023136"/>
    </source>
</evidence>
<dbReference type="PROSITE" id="PS50850">
    <property type="entry name" value="MFS"/>
    <property type="match status" value="1"/>
</dbReference>
<dbReference type="Pfam" id="PF07690">
    <property type="entry name" value="MFS_1"/>
    <property type="match status" value="1"/>
</dbReference>
<dbReference type="GeneID" id="43601151"/>
<evidence type="ECO:0000256" key="7">
    <source>
        <dbReference type="SAM" id="MobiDB-lite"/>
    </source>
</evidence>
<proteinExistence type="inferred from homology"/>
<evidence type="ECO:0000313" key="10">
    <source>
        <dbReference type="EMBL" id="RDL33934.1"/>
    </source>
</evidence>
<keyword evidence="5 8" id="KW-1133">Transmembrane helix</keyword>
<feature type="transmembrane region" description="Helical" evidence="8">
    <location>
        <begin position="284"/>
        <end position="304"/>
    </location>
</feature>
<dbReference type="InterPro" id="IPR036259">
    <property type="entry name" value="MFS_trans_sf"/>
</dbReference>
<feature type="transmembrane region" description="Helical" evidence="8">
    <location>
        <begin position="53"/>
        <end position="70"/>
    </location>
</feature>
<feature type="transmembrane region" description="Helical" evidence="8">
    <location>
        <begin position="183"/>
        <end position="204"/>
    </location>
</feature>